<dbReference type="GO" id="GO:0006506">
    <property type="term" value="P:GPI anchor biosynthetic process"/>
    <property type="evidence" value="ECO:0007669"/>
    <property type="project" value="UniProtKB-KW"/>
</dbReference>
<feature type="transmembrane region" description="Helical" evidence="11">
    <location>
        <begin position="74"/>
        <end position="93"/>
    </location>
</feature>
<feature type="transmembrane region" description="Helical" evidence="11">
    <location>
        <begin position="20"/>
        <end position="44"/>
    </location>
</feature>
<feature type="transmembrane region" description="Helical" evidence="11">
    <location>
        <begin position="287"/>
        <end position="308"/>
    </location>
</feature>
<keyword evidence="8 11" id="KW-0256">Endoplasmic reticulum</keyword>
<name>A0A914Y0W4_9BILA</name>
<sequence>MYILEQQPLNRINQICSAVIFSFAFMTRANGFLNIGYIGFALLIETVMKKHKGRTTYVAIDGTLIIKAIHKIPLMLFYLFILILPLRIFSYVIEEKYCHSVSNFTNPWILEYGKNESVVFPGMIKNLTWCNTNDEFYRPNLISLFMPPYYGAIQQKYWTVGFMQYWKFRKIPLFVIASPTLGFIFYGVYNLFIDILTDKRMINHVLTDRRHPIPYAIHSLFLAFCGIFIYNVEVSIRLIYSSSPFIYITLARLMSRQTPKIKVPDDLLEPFTLPFLFNYACVKPLRFLMLVYFLGYFTMGTLMHVNWLPFN</sequence>
<comment type="caution">
    <text evidence="11">Lacks conserved residue(s) required for the propagation of feature annotation.</text>
</comment>
<dbReference type="PANTHER" id="PTHR12468">
    <property type="entry name" value="GPI MANNOSYLTRANSFERASE 2"/>
    <property type="match status" value="1"/>
</dbReference>
<evidence type="ECO:0000256" key="10">
    <source>
        <dbReference type="ARBA" id="ARBA00023136"/>
    </source>
</evidence>
<dbReference type="PANTHER" id="PTHR12468:SF2">
    <property type="entry name" value="GPI MANNOSYLTRANSFERASE 2"/>
    <property type="match status" value="1"/>
</dbReference>
<evidence type="ECO:0000313" key="13">
    <source>
        <dbReference type="WBParaSite" id="PSU_v2.g13850.t1"/>
    </source>
</evidence>
<comment type="subcellular location">
    <subcellularLocation>
        <location evidence="1 11">Endoplasmic reticulum membrane</location>
        <topology evidence="1 11">Multi-pass membrane protein</topology>
    </subcellularLocation>
</comment>
<dbReference type="GO" id="GO:0004376">
    <property type="term" value="F:GPI mannosyltransferase activity"/>
    <property type="evidence" value="ECO:0007669"/>
    <property type="project" value="InterPro"/>
</dbReference>
<evidence type="ECO:0000313" key="12">
    <source>
        <dbReference type="Proteomes" id="UP000887577"/>
    </source>
</evidence>
<evidence type="ECO:0000256" key="11">
    <source>
        <dbReference type="RuleBase" id="RU363112"/>
    </source>
</evidence>
<dbReference type="InterPro" id="IPR007315">
    <property type="entry name" value="PIG-V/Gpi18"/>
</dbReference>
<protein>
    <recommendedName>
        <fullName evidence="11">GPI mannosyltransferase 2</fullName>
        <ecNumber evidence="11">2.4.1.-</ecNumber>
    </recommendedName>
</protein>
<dbReference type="GO" id="GO:0031501">
    <property type="term" value="C:mannosyltransferase complex"/>
    <property type="evidence" value="ECO:0007669"/>
    <property type="project" value="TreeGrafter"/>
</dbReference>
<dbReference type="Pfam" id="PF04188">
    <property type="entry name" value="Mannosyl_trans2"/>
    <property type="match status" value="1"/>
</dbReference>
<accession>A0A914Y0W4</accession>
<keyword evidence="9 11" id="KW-1133">Transmembrane helix</keyword>
<proteinExistence type="inferred from homology"/>
<reference evidence="13" key="1">
    <citation type="submission" date="2022-11" db="UniProtKB">
        <authorList>
            <consortium name="WormBaseParasite"/>
        </authorList>
    </citation>
    <scope>IDENTIFICATION</scope>
</reference>
<keyword evidence="12" id="KW-1185">Reference proteome</keyword>
<keyword evidence="5 11" id="KW-0328">Glycosyltransferase</keyword>
<comment type="similarity">
    <text evidence="3 11">Belongs to the PIGV family.</text>
</comment>
<evidence type="ECO:0000256" key="8">
    <source>
        <dbReference type="ARBA" id="ARBA00022824"/>
    </source>
</evidence>
<feature type="transmembrane region" description="Helical" evidence="11">
    <location>
        <begin position="213"/>
        <end position="232"/>
    </location>
</feature>
<keyword evidence="6 11" id="KW-0808">Transferase</keyword>
<dbReference type="GO" id="GO:0000009">
    <property type="term" value="F:alpha-1,6-mannosyltransferase activity"/>
    <property type="evidence" value="ECO:0007669"/>
    <property type="project" value="InterPro"/>
</dbReference>
<evidence type="ECO:0000256" key="9">
    <source>
        <dbReference type="ARBA" id="ARBA00022989"/>
    </source>
</evidence>
<evidence type="ECO:0000256" key="1">
    <source>
        <dbReference type="ARBA" id="ARBA00004477"/>
    </source>
</evidence>
<organism evidence="12 13">
    <name type="scientific">Panagrolaimus superbus</name>
    <dbReference type="NCBI Taxonomy" id="310955"/>
    <lineage>
        <taxon>Eukaryota</taxon>
        <taxon>Metazoa</taxon>
        <taxon>Ecdysozoa</taxon>
        <taxon>Nematoda</taxon>
        <taxon>Chromadorea</taxon>
        <taxon>Rhabditida</taxon>
        <taxon>Tylenchina</taxon>
        <taxon>Panagrolaimomorpha</taxon>
        <taxon>Panagrolaimoidea</taxon>
        <taxon>Panagrolaimidae</taxon>
        <taxon>Panagrolaimus</taxon>
    </lineage>
</organism>
<feature type="transmembrane region" description="Helical" evidence="11">
    <location>
        <begin position="171"/>
        <end position="192"/>
    </location>
</feature>
<comment type="pathway">
    <text evidence="2 11">Glycolipid biosynthesis; glycosylphosphatidylinositol-anchor biosynthesis.</text>
</comment>
<evidence type="ECO:0000256" key="6">
    <source>
        <dbReference type="ARBA" id="ARBA00022679"/>
    </source>
</evidence>
<dbReference type="Proteomes" id="UP000887577">
    <property type="component" value="Unplaced"/>
</dbReference>
<comment type="function">
    <text evidence="11">Mannosyltransferase involved in glycosylphosphatidylinositol-anchor biosynthesis.</text>
</comment>
<evidence type="ECO:0000256" key="5">
    <source>
        <dbReference type="ARBA" id="ARBA00022676"/>
    </source>
</evidence>
<evidence type="ECO:0000256" key="7">
    <source>
        <dbReference type="ARBA" id="ARBA00022692"/>
    </source>
</evidence>
<dbReference type="EC" id="2.4.1.-" evidence="11"/>
<dbReference type="WBParaSite" id="PSU_v2.g13850.t1">
    <property type="protein sequence ID" value="PSU_v2.g13850.t1"/>
    <property type="gene ID" value="PSU_v2.g13850"/>
</dbReference>
<keyword evidence="4 11" id="KW-0337">GPI-anchor biosynthesis</keyword>
<keyword evidence="10 11" id="KW-0472">Membrane</keyword>
<evidence type="ECO:0000256" key="2">
    <source>
        <dbReference type="ARBA" id="ARBA00004687"/>
    </source>
</evidence>
<dbReference type="AlphaFoldDB" id="A0A914Y0W4"/>
<evidence type="ECO:0000256" key="4">
    <source>
        <dbReference type="ARBA" id="ARBA00022502"/>
    </source>
</evidence>
<dbReference type="GO" id="GO:0005789">
    <property type="term" value="C:endoplasmic reticulum membrane"/>
    <property type="evidence" value="ECO:0007669"/>
    <property type="project" value="UniProtKB-SubCell"/>
</dbReference>
<evidence type="ECO:0000256" key="3">
    <source>
        <dbReference type="ARBA" id="ARBA00008698"/>
    </source>
</evidence>
<keyword evidence="7 11" id="KW-0812">Transmembrane</keyword>